<evidence type="ECO:0000313" key="1">
    <source>
        <dbReference type="EMBL" id="CFQ55792.1"/>
    </source>
</evidence>
<dbReference type="EMBL" id="CGBR01000004">
    <property type="protein sequence ID" value="CFQ55792.1"/>
    <property type="molecule type" value="Genomic_DNA"/>
</dbReference>
<proteinExistence type="predicted"/>
<dbReference type="KEGG" id="yet:CH48_1420"/>
<dbReference type="AlphaFoldDB" id="A0A0E1NGR9"/>
<gene>
    <name evidence="1" type="ORF">ERS137941_00918</name>
</gene>
<evidence type="ECO:0000313" key="2">
    <source>
        <dbReference type="Proteomes" id="UP000048841"/>
    </source>
</evidence>
<dbReference type="PATRIC" id="fig|630.30.peg.2923"/>
<accession>A0A0E1NGR9</accession>
<sequence length="125" mass="13786">MSHHCKSAWVIGGLLVAVSQFPAAGAESLLAEVGRNPFERISTASCDDDRKTLAGWRLQGIVRGADYHIGWVQRSEGQWQKVAIETRLLPYWQVTHISERQVSLQHVSAERSCPGSSGSVVLSMR</sequence>
<name>A0A0E1NGR9_YEREN</name>
<dbReference type="Proteomes" id="UP000048841">
    <property type="component" value="Unassembled WGS sequence"/>
</dbReference>
<protein>
    <submittedName>
        <fullName evidence="1">Type IV pilus biogenesis protein PilP</fullName>
    </submittedName>
</protein>
<reference evidence="1 2" key="1">
    <citation type="submission" date="2015-03" db="EMBL/GenBank/DDBJ databases">
        <authorList>
            <person name="Murphy D."/>
        </authorList>
    </citation>
    <scope>NUCLEOTIDE SEQUENCE [LARGE SCALE GENOMIC DNA]</scope>
    <source>
        <strain evidence="1 2">IP26249</strain>
    </source>
</reference>
<organism evidence="1 2">
    <name type="scientific">Yersinia enterocolitica</name>
    <dbReference type="NCBI Taxonomy" id="630"/>
    <lineage>
        <taxon>Bacteria</taxon>
        <taxon>Pseudomonadati</taxon>
        <taxon>Pseudomonadota</taxon>
        <taxon>Gammaproteobacteria</taxon>
        <taxon>Enterobacterales</taxon>
        <taxon>Yersiniaceae</taxon>
        <taxon>Yersinia</taxon>
    </lineage>
</organism>